<evidence type="ECO:0000256" key="8">
    <source>
        <dbReference type="PIRSR" id="PIRSR640255-1"/>
    </source>
</evidence>
<evidence type="ECO:0000259" key="12">
    <source>
        <dbReference type="SMART" id="SM00892"/>
    </source>
</evidence>
<dbReference type="InterPro" id="IPR001604">
    <property type="entry name" value="Endo_G_ENPP1-like_dom"/>
</dbReference>
<dbReference type="PANTHER" id="PTHR13966:SF5">
    <property type="entry name" value="ENDONUCLEASE G, MITOCHONDRIAL"/>
    <property type="match status" value="1"/>
</dbReference>
<dbReference type="GO" id="GO:0046872">
    <property type="term" value="F:metal ion binding"/>
    <property type="evidence" value="ECO:0007669"/>
    <property type="project" value="UniProtKB-KW"/>
</dbReference>
<feature type="binding site" evidence="9">
    <location>
        <position position="152"/>
    </location>
    <ligand>
        <name>Mg(2+)</name>
        <dbReference type="ChEBI" id="CHEBI:18420"/>
        <note>catalytic</note>
    </ligand>
</feature>
<dbReference type="InterPro" id="IPR044925">
    <property type="entry name" value="His-Me_finger_sf"/>
</dbReference>
<evidence type="ECO:0000256" key="2">
    <source>
        <dbReference type="ARBA" id="ARBA00010052"/>
    </source>
</evidence>
<dbReference type="InterPro" id="IPR044929">
    <property type="entry name" value="DNA/RNA_non-sp_Endonuclease_sf"/>
</dbReference>
<dbReference type="EC" id="3.1.30.-" evidence="10"/>
<dbReference type="PANTHER" id="PTHR13966">
    <property type="entry name" value="ENDONUCLEASE RELATED"/>
    <property type="match status" value="1"/>
</dbReference>
<evidence type="ECO:0000256" key="7">
    <source>
        <dbReference type="ARBA" id="ARBA00022842"/>
    </source>
</evidence>
<keyword evidence="7" id="KW-0460">Magnesium</keyword>
<dbReference type="InterPro" id="IPR020821">
    <property type="entry name" value="ENPP1-3/EXOG-like_nuc-like"/>
</dbReference>
<keyword evidence="6 10" id="KW-0378">Hydrolase</keyword>
<dbReference type="AlphaFoldDB" id="A0A0A8VJ06"/>
<name>A0A0A8VJ06_YERRU</name>
<dbReference type="STRING" id="29486.UGYR_03585"/>
<evidence type="ECO:0000256" key="10">
    <source>
        <dbReference type="RuleBase" id="RU366055"/>
    </source>
</evidence>
<organism evidence="13">
    <name type="scientific">Yersinia ruckeri</name>
    <dbReference type="NCBI Taxonomy" id="29486"/>
    <lineage>
        <taxon>Bacteria</taxon>
        <taxon>Pseudomonadati</taxon>
        <taxon>Pseudomonadota</taxon>
        <taxon>Gammaproteobacteria</taxon>
        <taxon>Enterobacterales</taxon>
        <taxon>Yersiniaceae</taxon>
        <taxon>Yersinia</taxon>
    </lineage>
</organism>
<dbReference type="OrthoDB" id="9811262at2"/>
<evidence type="ECO:0000313" key="13">
    <source>
        <dbReference type="EMBL" id="CEK27969.1"/>
    </source>
</evidence>
<keyword evidence="3 10" id="KW-0540">Nuclease</keyword>
<dbReference type="Proteomes" id="UP000255169">
    <property type="component" value="Unassembled WGS sequence"/>
</dbReference>
<feature type="domain" description="ENPP1-3/EXOG-like endonuclease/phosphodiesterase" evidence="11">
    <location>
        <begin position="58"/>
        <end position="258"/>
    </location>
</feature>
<dbReference type="Gene3D" id="3.40.570.10">
    <property type="entry name" value="Extracellular Endonuclease, subunit A"/>
    <property type="match status" value="1"/>
</dbReference>
<dbReference type="PROSITE" id="PS01070">
    <property type="entry name" value="NUCLEASE_NON_SPEC"/>
    <property type="match status" value="1"/>
</dbReference>
<dbReference type="GeneID" id="66879898"/>
<evidence type="ECO:0000256" key="4">
    <source>
        <dbReference type="ARBA" id="ARBA00022723"/>
    </source>
</evidence>
<keyword evidence="5 10" id="KW-0255">Endonuclease</keyword>
<evidence type="ECO:0000259" key="11">
    <source>
        <dbReference type="SMART" id="SM00477"/>
    </source>
</evidence>
<reference evidence="13" key="1">
    <citation type="journal article" date="2015" name="Genome Announc.">
        <title>Complete Genome Sequence of Yersinia ruckeri Strain CSF007-82, Etiologic Agent of Red Mouth Disease in Salmonid Fish.</title>
        <authorList>
            <person name="Nelson M.C."/>
            <person name="LaPatra S.E."/>
            <person name="Welch T.J."/>
            <person name="Graf J."/>
        </authorList>
    </citation>
    <scope>NUCLEOTIDE SEQUENCE</scope>
    <source>
        <strain evidence="13">CSF007-82</strain>
    </source>
</reference>
<comment type="cofactor">
    <cofactor evidence="1 10">
        <name>Mg(2+)</name>
        <dbReference type="ChEBI" id="CHEBI:18420"/>
    </cofactor>
</comment>
<accession>A0A0A8VJ06</accession>
<dbReference type="PROSITE" id="PS51257">
    <property type="entry name" value="PROKAR_LIPOPROTEIN"/>
    <property type="match status" value="1"/>
</dbReference>
<evidence type="ECO:0000256" key="1">
    <source>
        <dbReference type="ARBA" id="ARBA00001946"/>
    </source>
</evidence>
<evidence type="ECO:0000256" key="5">
    <source>
        <dbReference type="ARBA" id="ARBA00022759"/>
    </source>
</evidence>
<dbReference type="SUPFAM" id="SSF54060">
    <property type="entry name" value="His-Me finger endonucleases"/>
    <property type="match status" value="1"/>
</dbReference>
<evidence type="ECO:0000313" key="14">
    <source>
        <dbReference type="EMBL" id="SUQ37428.1"/>
    </source>
</evidence>
<evidence type="ECO:0000256" key="6">
    <source>
        <dbReference type="ARBA" id="ARBA00022801"/>
    </source>
</evidence>
<comment type="similarity">
    <text evidence="2 10">Belongs to the DNA/RNA non-specific endonuclease family.</text>
</comment>
<reference evidence="14 15" key="2">
    <citation type="submission" date="2018-06" db="EMBL/GenBank/DDBJ databases">
        <authorList>
            <consortium name="Pathogen Informatics"/>
            <person name="Doyle S."/>
        </authorList>
    </citation>
    <scope>NUCLEOTIDE SEQUENCE [LARGE SCALE GENOMIC DNA]</scope>
    <source>
        <strain evidence="14 15">NCTC10476</strain>
    </source>
</reference>
<evidence type="ECO:0000256" key="9">
    <source>
        <dbReference type="PIRSR" id="PIRSR640255-2"/>
    </source>
</evidence>
<dbReference type="RefSeq" id="WP_038251463.1">
    <property type="nucleotide sequence ID" value="NZ_CABIHR010000025.1"/>
</dbReference>
<dbReference type="SMART" id="SM00477">
    <property type="entry name" value="NUC"/>
    <property type="match status" value="1"/>
</dbReference>
<dbReference type="InterPro" id="IPR040255">
    <property type="entry name" value="Non-specific_endonuclease"/>
</dbReference>
<feature type="active site" description="Proton acceptor" evidence="8">
    <location>
        <position position="122"/>
    </location>
</feature>
<keyword evidence="15" id="KW-1185">Reference proteome</keyword>
<dbReference type="GO" id="GO:0016787">
    <property type="term" value="F:hydrolase activity"/>
    <property type="evidence" value="ECO:0007669"/>
    <property type="project" value="UniProtKB-KW"/>
</dbReference>
<dbReference type="EMBL" id="UHJG01000002">
    <property type="protein sequence ID" value="SUQ37428.1"/>
    <property type="molecule type" value="Genomic_DNA"/>
</dbReference>
<dbReference type="GO" id="GO:0004519">
    <property type="term" value="F:endonuclease activity"/>
    <property type="evidence" value="ECO:0007669"/>
    <property type="project" value="UniProtKB-UniRule"/>
</dbReference>
<evidence type="ECO:0000256" key="3">
    <source>
        <dbReference type="ARBA" id="ARBA00022722"/>
    </source>
</evidence>
<dbReference type="InterPro" id="IPR018524">
    <property type="entry name" value="DNA/RNA_endonuclease_AS"/>
</dbReference>
<dbReference type="SMART" id="SM00892">
    <property type="entry name" value="Endonuclease_NS"/>
    <property type="match status" value="1"/>
</dbReference>
<sequence length="281" mass="30981">MSIKLIIKIIVFTQVLLIVACTSTQSLRVPQALLTRHEIDNCGVGCPTGSGSDEILIRETYTLNNSAATKFAHWVAYKITRTTQASGRPRHWKTDPDLPAADTLDPEDYQGASKVLNIDRGHQAPLASLAAATDWPSLNYLSNITPQKAMLNQGAWAKLENQERILANRADIRAVYTVTGPLYERNMGTLPNAKKPHRIPSGYWKIIFINHSPAVNHYATFILDQDTPTSANFCDFQATVTDVERRTGLVIWSGLPTEIQSSLKNTPGVLSERMGCAPLKA</sequence>
<evidence type="ECO:0000313" key="15">
    <source>
        <dbReference type="Proteomes" id="UP000255169"/>
    </source>
</evidence>
<proteinExistence type="inferred from homology"/>
<dbReference type="Pfam" id="PF01223">
    <property type="entry name" value="Endonuclease_NS"/>
    <property type="match status" value="1"/>
</dbReference>
<dbReference type="CDD" id="cd00091">
    <property type="entry name" value="NUC"/>
    <property type="match status" value="1"/>
</dbReference>
<dbReference type="EMBL" id="LN681231">
    <property type="protein sequence ID" value="CEK27969.1"/>
    <property type="molecule type" value="Genomic_DNA"/>
</dbReference>
<protein>
    <recommendedName>
        <fullName evidence="10">Endonuclease</fullName>
        <ecNumber evidence="10">3.1.30.-</ecNumber>
    </recommendedName>
</protein>
<feature type="domain" description="DNA/RNA non-specific endonuclease/pyrophosphatase/phosphodiesterase" evidence="12">
    <location>
        <begin position="57"/>
        <end position="258"/>
    </location>
</feature>
<keyword evidence="4 9" id="KW-0479">Metal-binding</keyword>
<gene>
    <name evidence="14" type="primary">nuc</name>
    <name evidence="13" type="ORF">CSF007_11115</name>
    <name evidence="14" type="ORF">NCTC10476_03556</name>
</gene>
<dbReference type="GO" id="GO:0003676">
    <property type="term" value="F:nucleic acid binding"/>
    <property type="evidence" value="ECO:0007669"/>
    <property type="project" value="InterPro"/>
</dbReference>